<evidence type="ECO:0000259" key="2">
    <source>
        <dbReference type="Pfam" id="PF22807"/>
    </source>
</evidence>
<dbReference type="Gene3D" id="2.120.10.30">
    <property type="entry name" value="TolB, C-terminal domain"/>
    <property type="match status" value="1"/>
</dbReference>
<keyword evidence="1" id="KW-0732">Signal</keyword>
<evidence type="ECO:0000313" key="4">
    <source>
        <dbReference type="Proteomes" id="UP000030752"/>
    </source>
</evidence>
<dbReference type="HOGENOM" id="CLU_039534_1_1_1"/>
<dbReference type="SUPFAM" id="SSF50952">
    <property type="entry name" value="Soluble quinoprotein glucose dehydrogenase"/>
    <property type="match status" value="1"/>
</dbReference>
<evidence type="ECO:0000313" key="3">
    <source>
        <dbReference type="EMBL" id="ETN38380.1"/>
    </source>
</evidence>
<protein>
    <recommendedName>
        <fullName evidence="2">Pyrroloquinoline quinone-dependent pyranose dehydrogenase beta-propeller domain-containing protein</fullName>
    </recommendedName>
</protein>
<dbReference type="InterPro" id="IPR054539">
    <property type="entry name" value="Beta-prop_PDH"/>
</dbReference>
<feature type="chain" id="PRO_5004823922" description="Pyrroloquinoline quinone-dependent pyranose dehydrogenase beta-propeller domain-containing protein" evidence="1">
    <location>
        <begin position="18"/>
        <end position="470"/>
    </location>
</feature>
<dbReference type="InParanoid" id="W2RQ19"/>
<dbReference type="STRING" id="1220924.W2RQ19"/>
<sequence>MLATFALSAALLQLALAQGPSSCGPAPSGNIRPSIASGYHYQVVATGLSRPRGLHFDNDGHLLVVESRAGRVVAFSLDEDESGCITASSPKPVTDDSDLNHGIEISPDGNTLYASSSNDAYAWDYDSSDQSVSNQRTIVTNMEGSDHVTRTLLLSRVTPDWLVISFGSKGNLDFEAADIESGSATVKAFNLANRSGVYDYPTEGTLLGWGLRNEVGLVEHPSSGGIWGIENSADQLERYGVDVHENNPGEELNFLGYLNGTDTPEQGSNFGYPWCYSAWSVDELPEHQSLEVGTQFAIDVTSDLNGENRTDEYCANQTRSRLVFEDHMAPLDIKFNDSGRNAWVTFHGSWNSPDPVGYKLSLVEFSEDGEPVDEATSRTAATDIFANEDVSRCAADCFRPVAMAIDQQGRIFMSSDSTGEIYMIARDEGASSTGASPTSSSTSTSSDNAAPYLTYYTMAPYLAPALAMLV</sequence>
<keyword evidence="4" id="KW-1185">Reference proteome</keyword>
<dbReference type="PANTHER" id="PTHR47572">
    <property type="entry name" value="LIPOPROTEIN-RELATED"/>
    <property type="match status" value="1"/>
</dbReference>
<organism evidence="3 4">
    <name type="scientific">Cyphellophora europaea (strain CBS 101466)</name>
    <name type="common">Phialophora europaea</name>
    <dbReference type="NCBI Taxonomy" id="1220924"/>
    <lineage>
        <taxon>Eukaryota</taxon>
        <taxon>Fungi</taxon>
        <taxon>Dikarya</taxon>
        <taxon>Ascomycota</taxon>
        <taxon>Pezizomycotina</taxon>
        <taxon>Eurotiomycetes</taxon>
        <taxon>Chaetothyriomycetidae</taxon>
        <taxon>Chaetothyriales</taxon>
        <taxon>Cyphellophoraceae</taxon>
        <taxon>Cyphellophora</taxon>
    </lineage>
</organism>
<dbReference type="Pfam" id="PF22807">
    <property type="entry name" value="TrAA12"/>
    <property type="match status" value="1"/>
</dbReference>
<dbReference type="EMBL" id="KB822722">
    <property type="protein sequence ID" value="ETN38380.1"/>
    <property type="molecule type" value="Genomic_DNA"/>
</dbReference>
<gene>
    <name evidence="3" type="ORF">HMPREF1541_06415</name>
</gene>
<dbReference type="AlphaFoldDB" id="W2RQ19"/>
<dbReference type="OrthoDB" id="507128at2759"/>
<dbReference type="PANTHER" id="PTHR47572:SF4">
    <property type="entry name" value="LACTONASE DRP35"/>
    <property type="match status" value="1"/>
</dbReference>
<dbReference type="Proteomes" id="UP000030752">
    <property type="component" value="Unassembled WGS sequence"/>
</dbReference>
<feature type="domain" description="Pyrroloquinoline quinone-dependent pyranose dehydrogenase beta-propeller" evidence="2">
    <location>
        <begin position="33"/>
        <end position="426"/>
    </location>
</feature>
<dbReference type="RefSeq" id="XP_008718969.1">
    <property type="nucleotide sequence ID" value="XM_008720747.1"/>
</dbReference>
<dbReference type="InterPro" id="IPR051262">
    <property type="entry name" value="SMP-30/CGR1_Lactonase"/>
</dbReference>
<proteinExistence type="predicted"/>
<feature type="signal peptide" evidence="1">
    <location>
        <begin position="1"/>
        <end position="17"/>
    </location>
</feature>
<dbReference type="VEuPathDB" id="FungiDB:HMPREF1541_06415"/>
<dbReference type="GeneID" id="19973754"/>
<dbReference type="eggNOG" id="ENOG502QPZ1">
    <property type="taxonomic scope" value="Eukaryota"/>
</dbReference>
<dbReference type="InterPro" id="IPR011042">
    <property type="entry name" value="6-blade_b-propeller_TolB-like"/>
</dbReference>
<reference evidence="3 4" key="1">
    <citation type="submission" date="2013-03" db="EMBL/GenBank/DDBJ databases">
        <title>The Genome Sequence of Phialophora europaea CBS 101466.</title>
        <authorList>
            <consortium name="The Broad Institute Genomics Platform"/>
            <person name="Cuomo C."/>
            <person name="de Hoog S."/>
            <person name="Gorbushina A."/>
            <person name="Walker B."/>
            <person name="Young S.K."/>
            <person name="Zeng Q."/>
            <person name="Gargeya S."/>
            <person name="Fitzgerald M."/>
            <person name="Haas B."/>
            <person name="Abouelleil A."/>
            <person name="Allen A.W."/>
            <person name="Alvarado L."/>
            <person name="Arachchi H.M."/>
            <person name="Berlin A.M."/>
            <person name="Chapman S.B."/>
            <person name="Gainer-Dewar J."/>
            <person name="Goldberg J."/>
            <person name="Griggs A."/>
            <person name="Gujja S."/>
            <person name="Hansen M."/>
            <person name="Howarth C."/>
            <person name="Imamovic A."/>
            <person name="Ireland A."/>
            <person name="Larimer J."/>
            <person name="McCowan C."/>
            <person name="Murphy C."/>
            <person name="Pearson M."/>
            <person name="Poon T.W."/>
            <person name="Priest M."/>
            <person name="Roberts A."/>
            <person name="Saif S."/>
            <person name="Shea T."/>
            <person name="Sisk P."/>
            <person name="Sykes S."/>
            <person name="Wortman J."/>
            <person name="Nusbaum C."/>
            <person name="Birren B."/>
        </authorList>
    </citation>
    <scope>NUCLEOTIDE SEQUENCE [LARGE SCALE GENOMIC DNA]</scope>
    <source>
        <strain evidence="3 4">CBS 101466</strain>
    </source>
</reference>
<evidence type="ECO:0000256" key="1">
    <source>
        <dbReference type="SAM" id="SignalP"/>
    </source>
</evidence>
<name>W2RQ19_CYPE1</name>
<accession>W2RQ19</accession>
<dbReference type="InterPro" id="IPR011041">
    <property type="entry name" value="Quinoprot_gluc/sorb_DH_b-prop"/>
</dbReference>